<dbReference type="InterPro" id="IPR007394">
    <property type="entry name" value="UPF0122"/>
</dbReference>
<dbReference type="EMBL" id="CAACYI010000006">
    <property type="protein sequence ID" value="VFB17475.1"/>
    <property type="molecule type" value="Genomic_DNA"/>
</dbReference>
<dbReference type="GO" id="GO:0003677">
    <property type="term" value="F:DNA binding"/>
    <property type="evidence" value="ECO:0007669"/>
    <property type="project" value="UniProtKB-KW"/>
</dbReference>
<organism evidence="5 6">
    <name type="scientific">Urinicoccus massiliensis</name>
    <dbReference type="NCBI Taxonomy" id="1723382"/>
    <lineage>
        <taxon>Bacteria</taxon>
        <taxon>Bacillati</taxon>
        <taxon>Bacillota</taxon>
        <taxon>Tissierellia</taxon>
        <taxon>Tissierellales</taxon>
        <taxon>Peptoniphilaceae</taxon>
        <taxon>Urinicoccus</taxon>
    </lineage>
</organism>
<evidence type="ECO:0000313" key="6">
    <source>
        <dbReference type="Proteomes" id="UP000377798"/>
    </source>
</evidence>
<evidence type="ECO:0000256" key="2">
    <source>
        <dbReference type="ARBA" id="ARBA00024764"/>
    </source>
</evidence>
<comment type="caution">
    <text evidence="5">The sequence shown here is derived from an EMBL/GenBank/DDBJ whole genome shotgun (WGS) entry which is preliminary data.</text>
</comment>
<comment type="function">
    <text evidence="2 3">Might take part in the signal recognition particle (SRP) pathway. This is inferred from the conservation of its genetic proximity to ftsY/ffh. May be a regulatory protein.</text>
</comment>
<evidence type="ECO:0000256" key="1">
    <source>
        <dbReference type="ARBA" id="ARBA00008720"/>
    </source>
</evidence>
<dbReference type="SUPFAM" id="SSF88659">
    <property type="entry name" value="Sigma3 and sigma4 domains of RNA polymerase sigma factors"/>
    <property type="match status" value="1"/>
</dbReference>
<comment type="similarity">
    <text evidence="1 3">Belongs to the UPF0122 family.</text>
</comment>
<dbReference type="InterPro" id="IPR013324">
    <property type="entry name" value="RNA_pol_sigma_r3/r4-like"/>
</dbReference>
<reference evidence="5 6" key="1">
    <citation type="submission" date="2019-02" db="EMBL/GenBank/DDBJ databases">
        <authorList>
            <consortium name="Pathogen Informatics"/>
        </authorList>
    </citation>
    <scope>NUCLEOTIDE SEQUENCE [LARGE SCALE GENOMIC DNA]</scope>
    <source>
        <strain evidence="5 6">3012STDY7089603</strain>
    </source>
</reference>
<dbReference type="Pfam" id="PF04297">
    <property type="entry name" value="UPF0122"/>
    <property type="match status" value="1"/>
</dbReference>
<dbReference type="EMBL" id="CAACYI010000001">
    <property type="protein sequence ID" value="VFB16424.1"/>
    <property type="molecule type" value="Genomic_DNA"/>
</dbReference>
<evidence type="ECO:0000256" key="3">
    <source>
        <dbReference type="HAMAP-Rule" id="MF_00245"/>
    </source>
</evidence>
<sequence length="115" mass="13250">MLERTVEIALLLDSYENLLHERTRQVLKEYFSYDLSLNEIAERHSISKQAVSDQVKRGEEKLHSFEEALGLVGKKLAHGRAIQEALLQIEKFEREKNLESLSKAKELLKEVSDGL</sequence>
<dbReference type="PANTHER" id="PTHR40083:SF1">
    <property type="entry name" value="UPF0122 PROTEIN YLXM"/>
    <property type="match status" value="1"/>
</dbReference>
<keyword evidence="6" id="KW-1185">Reference proteome</keyword>
<name>A0A8H2MAW6_9FIRM</name>
<dbReference type="RefSeq" id="WP_052099298.1">
    <property type="nucleotide sequence ID" value="NZ_CAACYI010000001.1"/>
</dbReference>
<gene>
    <name evidence="4" type="ORF">NCTC13150_00951</name>
    <name evidence="5" type="ORF">NCTC13150_02068</name>
</gene>
<keyword evidence="5" id="KW-0238">DNA-binding</keyword>
<dbReference type="AlphaFoldDB" id="A0A8H2MAW6"/>
<dbReference type="Proteomes" id="UP000377798">
    <property type="component" value="Unassembled WGS sequence"/>
</dbReference>
<evidence type="ECO:0000313" key="5">
    <source>
        <dbReference type="EMBL" id="VFB17475.1"/>
    </source>
</evidence>
<proteinExistence type="inferred from homology"/>
<dbReference type="Gene3D" id="1.10.10.10">
    <property type="entry name" value="Winged helix-like DNA-binding domain superfamily/Winged helix DNA-binding domain"/>
    <property type="match status" value="1"/>
</dbReference>
<dbReference type="PANTHER" id="PTHR40083">
    <property type="entry name" value="UPF0122 PROTEIN CBO2450/CLC_2298"/>
    <property type="match status" value="1"/>
</dbReference>
<accession>A0A8H2MAW6</accession>
<dbReference type="HAMAP" id="MF_00245">
    <property type="entry name" value="UPF0122"/>
    <property type="match status" value="1"/>
</dbReference>
<dbReference type="InterPro" id="IPR036388">
    <property type="entry name" value="WH-like_DNA-bd_sf"/>
</dbReference>
<protein>
    <recommendedName>
        <fullName evidence="3">UPF0122 protein NCTC13150_00951</fullName>
    </recommendedName>
</protein>
<evidence type="ECO:0000313" key="4">
    <source>
        <dbReference type="EMBL" id="VFB16424.1"/>
    </source>
</evidence>